<organism evidence="2 3">
    <name type="scientific">Plakobranchus ocellatus</name>
    <dbReference type="NCBI Taxonomy" id="259542"/>
    <lineage>
        <taxon>Eukaryota</taxon>
        <taxon>Metazoa</taxon>
        <taxon>Spiralia</taxon>
        <taxon>Lophotrochozoa</taxon>
        <taxon>Mollusca</taxon>
        <taxon>Gastropoda</taxon>
        <taxon>Heterobranchia</taxon>
        <taxon>Euthyneura</taxon>
        <taxon>Panpulmonata</taxon>
        <taxon>Sacoglossa</taxon>
        <taxon>Placobranchoidea</taxon>
        <taxon>Plakobranchidae</taxon>
        <taxon>Plakobranchus</taxon>
    </lineage>
</organism>
<feature type="chain" id="PRO_5043819941" evidence="1">
    <location>
        <begin position="17"/>
        <end position="109"/>
    </location>
</feature>
<proteinExistence type="predicted"/>
<protein>
    <submittedName>
        <fullName evidence="2">Uncharacterized protein</fullName>
    </submittedName>
</protein>
<gene>
    <name evidence="2" type="ORF">PoB_006193100</name>
</gene>
<dbReference type="AlphaFoldDB" id="A0AAV4CU25"/>
<evidence type="ECO:0000313" key="2">
    <source>
        <dbReference type="EMBL" id="GFO35426.1"/>
    </source>
</evidence>
<name>A0AAV4CU25_9GAST</name>
<keyword evidence="3" id="KW-1185">Reference proteome</keyword>
<evidence type="ECO:0000313" key="3">
    <source>
        <dbReference type="Proteomes" id="UP000735302"/>
    </source>
</evidence>
<dbReference type="Proteomes" id="UP000735302">
    <property type="component" value="Unassembled WGS sequence"/>
</dbReference>
<evidence type="ECO:0000256" key="1">
    <source>
        <dbReference type="SAM" id="SignalP"/>
    </source>
</evidence>
<dbReference type="EMBL" id="BLXT01006999">
    <property type="protein sequence ID" value="GFO35426.1"/>
    <property type="molecule type" value="Genomic_DNA"/>
</dbReference>
<keyword evidence="1" id="KW-0732">Signal</keyword>
<feature type="signal peptide" evidence="1">
    <location>
        <begin position="1"/>
        <end position="16"/>
    </location>
</feature>
<sequence length="109" mass="12303">MADFNFAILLVRFLACFDQLRKHCYHVRHTDPVALSHEVRFRQHKELGFGTSEMVKYTALLNSLVNCLPSLATPTLLDGIKGGDKRSNPLPFSWLPSAYRLGRSALLVC</sequence>
<comment type="caution">
    <text evidence="2">The sequence shown here is derived from an EMBL/GenBank/DDBJ whole genome shotgun (WGS) entry which is preliminary data.</text>
</comment>
<accession>A0AAV4CU25</accession>
<reference evidence="2 3" key="1">
    <citation type="journal article" date="2021" name="Elife">
        <title>Chloroplast acquisition without the gene transfer in kleptoplastic sea slugs, Plakobranchus ocellatus.</title>
        <authorList>
            <person name="Maeda T."/>
            <person name="Takahashi S."/>
            <person name="Yoshida T."/>
            <person name="Shimamura S."/>
            <person name="Takaki Y."/>
            <person name="Nagai Y."/>
            <person name="Toyoda A."/>
            <person name="Suzuki Y."/>
            <person name="Arimoto A."/>
            <person name="Ishii H."/>
            <person name="Satoh N."/>
            <person name="Nishiyama T."/>
            <person name="Hasebe M."/>
            <person name="Maruyama T."/>
            <person name="Minagawa J."/>
            <person name="Obokata J."/>
            <person name="Shigenobu S."/>
        </authorList>
    </citation>
    <scope>NUCLEOTIDE SEQUENCE [LARGE SCALE GENOMIC DNA]</scope>
</reference>